<dbReference type="Proteomes" id="UP000004682">
    <property type="component" value="Unassembled WGS sequence"/>
</dbReference>
<sequence>MIRAKGARRSGVAPHAGEQLPELFPRVTRLRDAQRRIADDDARGQRRARAERVQRLEREAGFCRIRDERAFVDSVSEPQHEMKSGMLAGNRVLAVRVPAKLLEHRIAALQVRVAARPQMLREIAAADEARQRELLRGADRAPDGLRERRHRRAQRRRHDHEAHANSRKKRLVERAAVDHAIAHVERFQRRQRRGLIAEFAVVVVLDHPRAPRMRPVEQVETPRDRHRHAERRLMRGRHIRGRDTAMRAQRVRVDAFRVDRNADRFGAGQLENSPRGSIAGILDRDPALVAGDRAGNQIDRMPDASRDEDVGRAARDAAILAEIVGNPRAQRLGALRR</sequence>
<gene>
    <name evidence="2" type="ORF">A33K_18901</name>
</gene>
<organism evidence="2 3">
    <name type="scientific">Burkholderia humptydooensis MSMB43</name>
    <dbReference type="NCBI Taxonomy" id="441157"/>
    <lineage>
        <taxon>Bacteria</taxon>
        <taxon>Pseudomonadati</taxon>
        <taxon>Pseudomonadota</taxon>
        <taxon>Betaproteobacteria</taxon>
        <taxon>Burkholderiales</taxon>
        <taxon>Burkholderiaceae</taxon>
        <taxon>Burkholderia</taxon>
        <taxon>pseudomallei group</taxon>
    </lineage>
</organism>
<evidence type="ECO:0000313" key="2">
    <source>
        <dbReference type="EMBL" id="EIP84458.1"/>
    </source>
</evidence>
<protein>
    <submittedName>
        <fullName evidence="2">Uncharacterized protein</fullName>
    </submittedName>
</protein>
<dbReference type="EMBL" id="JH692075">
    <property type="protein sequence ID" value="EIP84458.1"/>
    <property type="molecule type" value="Genomic_DNA"/>
</dbReference>
<keyword evidence="3" id="KW-1185">Reference proteome</keyword>
<proteinExistence type="predicted"/>
<evidence type="ECO:0000313" key="3">
    <source>
        <dbReference type="Proteomes" id="UP000004682"/>
    </source>
</evidence>
<name>A0ABN0FX44_9BURK</name>
<evidence type="ECO:0000256" key="1">
    <source>
        <dbReference type="SAM" id="MobiDB-lite"/>
    </source>
</evidence>
<feature type="region of interest" description="Disordered" evidence="1">
    <location>
        <begin position="138"/>
        <end position="168"/>
    </location>
</feature>
<accession>A0ABN0FX44</accession>
<reference evidence="3" key="1">
    <citation type="journal article" date="2012" name="J. Bacteriol.">
        <title>Revised Genome Sequence of Burkholderia thailandensis MSMB43 with Improved Annotation.</title>
        <authorList>
            <person name="Zhuo Y."/>
            <person name="Liu L."/>
            <person name="Wang Q."/>
            <person name="Liu X."/>
            <person name="Ren B."/>
            <person name="Liu M."/>
            <person name="Ni P."/>
            <person name="Cheng Y.Q."/>
            <person name="Zhang L."/>
        </authorList>
    </citation>
    <scope>NUCLEOTIDE SEQUENCE [LARGE SCALE GENOMIC DNA]</scope>
    <source>
        <strain evidence="3">MSMB43</strain>
    </source>
</reference>
<feature type="compositionally biased region" description="Basic residues" evidence="1">
    <location>
        <begin position="147"/>
        <end position="158"/>
    </location>
</feature>